<evidence type="ECO:0000313" key="1">
    <source>
        <dbReference type="EMBL" id="MEP0863509.1"/>
    </source>
</evidence>
<name>A0ABV0JJ94_9CYAN</name>
<sequence length="140" mass="15952">MQTVTTDIVCMQLEFVPVEEFYFALTLAVKTLLDLEKPDLTEQVRSRLALKCGQPSTVAAASQNTFNYVFRVQGIDNSPASALIVSVADWQGKLRLSSDYGWTLDSDRKPVRTEHFNQRPEFALQLQHHLQDWLQVPITQ</sequence>
<organism evidence="1 2">
    <name type="scientific">Funiculus sociatus GB2-A5</name>
    <dbReference type="NCBI Taxonomy" id="2933946"/>
    <lineage>
        <taxon>Bacteria</taxon>
        <taxon>Bacillati</taxon>
        <taxon>Cyanobacteriota</taxon>
        <taxon>Cyanophyceae</taxon>
        <taxon>Coleofasciculales</taxon>
        <taxon>Coleofasciculaceae</taxon>
        <taxon>Funiculus</taxon>
    </lineage>
</organism>
<accession>A0ABV0JJ94</accession>
<comment type="caution">
    <text evidence="1">The sequence shown here is derived from an EMBL/GenBank/DDBJ whole genome shotgun (WGS) entry which is preliminary data.</text>
</comment>
<protein>
    <submittedName>
        <fullName evidence="1">Uncharacterized protein</fullName>
    </submittedName>
</protein>
<keyword evidence="2" id="KW-1185">Reference proteome</keyword>
<proteinExistence type="predicted"/>
<dbReference type="Proteomes" id="UP001442494">
    <property type="component" value="Unassembled WGS sequence"/>
</dbReference>
<reference evidence="1 2" key="1">
    <citation type="submission" date="2022-04" db="EMBL/GenBank/DDBJ databases">
        <title>Positive selection, recombination, and allopatry shape intraspecific diversity of widespread and dominant cyanobacteria.</title>
        <authorList>
            <person name="Wei J."/>
            <person name="Shu W."/>
            <person name="Hu C."/>
        </authorList>
    </citation>
    <scope>NUCLEOTIDE SEQUENCE [LARGE SCALE GENOMIC DNA]</scope>
    <source>
        <strain evidence="1 2">GB2-A5</strain>
    </source>
</reference>
<evidence type="ECO:0000313" key="2">
    <source>
        <dbReference type="Proteomes" id="UP001442494"/>
    </source>
</evidence>
<gene>
    <name evidence="1" type="ORF">NDI37_03390</name>
</gene>
<dbReference type="EMBL" id="JAMPKK010000004">
    <property type="protein sequence ID" value="MEP0863509.1"/>
    <property type="molecule type" value="Genomic_DNA"/>
</dbReference>